<comment type="caution">
    <text evidence="1">The sequence shown here is derived from an EMBL/GenBank/DDBJ whole genome shotgun (WGS) entry which is preliminary data.</text>
</comment>
<organism evidence="1 2">
    <name type="scientific">Microbulbifer okhotskensis</name>
    <dbReference type="NCBI Taxonomy" id="2926617"/>
    <lineage>
        <taxon>Bacteria</taxon>
        <taxon>Pseudomonadati</taxon>
        <taxon>Pseudomonadota</taxon>
        <taxon>Gammaproteobacteria</taxon>
        <taxon>Cellvibrionales</taxon>
        <taxon>Microbulbiferaceae</taxon>
        <taxon>Microbulbifer</taxon>
    </lineage>
</organism>
<protein>
    <recommendedName>
        <fullName evidence="3">DDE superfamily endonuclease</fullName>
    </recommendedName>
</protein>
<evidence type="ECO:0000313" key="2">
    <source>
        <dbReference type="Proteomes" id="UP001139028"/>
    </source>
</evidence>
<dbReference type="AlphaFoldDB" id="A0A9X2ERC7"/>
<accession>A0A9X2ERC7</accession>
<evidence type="ECO:0008006" key="3">
    <source>
        <dbReference type="Google" id="ProtNLM"/>
    </source>
</evidence>
<keyword evidence="2" id="KW-1185">Reference proteome</keyword>
<name>A0A9X2ERC7_9GAMM</name>
<sequence length="79" mass="8674">MISITDLKSNTGYALDAQQTIDKEGRSRIDLYADHAVKVAAEILALGNKYLAADAYYGKMKFVSVIIKAGFHIVGKLRI</sequence>
<dbReference type="EMBL" id="JALBWM010000096">
    <property type="protein sequence ID" value="MCO1335990.1"/>
    <property type="molecule type" value="Genomic_DNA"/>
</dbReference>
<dbReference type="Proteomes" id="UP001139028">
    <property type="component" value="Unassembled WGS sequence"/>
</dbReference>
<gene>
    <name evidence="1" type="ORF">MO867_16795</name>
</gene>
<evidence type="ECO:0000313" key="1">
    <source>
        <dbReference type="EMBL" id="MCO1335990.1"/>
    </source>
</evidence>
<dbReference type="RefSeq" id="WP_252471243.1">
    <property type="nucleotide sequence ID" value="NZ_JALBWM010000096.1"/>
</dbReference>
<proteinExistence type="predicted"/>
<reference evidence="1" key="1">
    <citation type="journal article" date="2022" name="Arch. Microbiol.">
        <title>Microbulbifer okhotskensis sp. nov., isolated from a deep bottom sediment of the Okhotsk Sea.</title>
        <authorList>
            <person name="Romanenko L."/>
            <person name="Kurilenko V."/>
            <person name="Otstavnykh N."/>
            <person name="Velansky P."/>
            <person name="Isaeva M."/>
            <person name="Mikhailov V."/>
        </authorList>
    </citation>
    <scope>NUCLEOTIDE SEQUENCE</scope>
    <source>
        <strain evidence="1">OS29</strain>
    </source>
</reference>